<proteinExistence type="predicted"/>
<comment type="caution">
    <text evidence="2">The sequence shown here is derived from an EMBL/GenBank/DDBJ whole genome shotgun (WGS) entry which is preliminary data.</text>
</comment>
<dbReference type="Proteomes" id="UP000593564">
    <property type="component" value="Unassembled WGS sequence"/>
</dbReference>
<evidence type="ECO:0000313" key="2">
    <source>
        <dbReference type="EMBL" id="KAF5933506.1"/>
    </source>
</evidence>
<evidence type="ECO:0000259" key="1">
    <source>
        <dbReference type="Pfam" id="PF03372"/>
    </source>
</evidence>
<dbReference type="GO" id="GO:0003824">
    <property type="term" value="F:catalytic activity"/>
    <property type="evidence" value="ECO:0007669"/>
    <property type="project" value="InterPro"/>
</dbReference>
<dbReference type="Pfam" id="PF03372">
    <property type="entry name" value="Exo_endo_phos"/>
    <property type="match status" value="1"/>
</dbReference>
<evidence type="ECO:0000313" key="3">
    <source>
        <dbReference type="Proteomes" id="UP000593564"/>
    </source>
</evidence>
<dbReference type="SMR" id="A0A7J7G2M8"/>
<dbReference type="Gene3D" id="3.60.10.10">
    <property type="entry name" value="Endonuclease/exonuclease/phosphatase"/>
    <property type="match status" value="1"/>
</dbReference>
<dbReference type="InterPro" id="IPR036691">
    <property type="entry name" value="Endo/exonu/phosph_ase_sf"/>
</dbReference>
<keyword evidence="3" id="KW-1185">Reference proteome</keyword>
<gene>
    <name evidence="2" type="ORF">HYC85_029677</name>
</gene>
<accession>A0A7J7G2M8</accession>
<dbReference type="InterPro" id="IPR005135">
    <property type="entry name" value="Endo/exonuclease/phosphatase"/>
</dbReference>
<dbReference type="PANTHER" id="PTHR33116">
    <property type="entry name" value="REVERSE TRANSCRIPTASE ZINC-BINDING DOMAIN-CONTAINING PROTEIN-RELATED-RELATED"/>
    <property type="match status" value="1"/>
</dbReference>
<reference evidence="2 3" key="2">
    <citation type="submission" date="2020-07" db="EMBL/GenBank/DDBJ databases">
        <title>Genome assembly of wild tea tree DASZ reveals pedigree and selection history of tea varieties.</title>
        <authorList>
            <person name="Zhang W."/>
        </authorList>
    </citation>
    <scope>NUCLEOTIDE SEQUENCE [LARGE SCALE GENOMIC DNA]</scope>
    <source>
        <strain evidence="3">cv. G240</strain>
        <tissue evidence="2">Leaf</tissue>
    </source>
</reference>
<dbReference type="SUPFAM" id="SSF56219">
    <property type="entry name" value="DNase I-like"/>
    <property type="match status" value="1"/>
</dbReference>
<dbReference type="AlphaFoldDB" id="A0A7J7G2M8"/>
<dbReference type="EMBL" id="JACBKZ010000014">
    <property type="protein sequence ID" value="KAF5933506.1"/>
    <property type="molecule type" value="Genomic_DNA"/>
</dbReference>
<reference evidence="3" key="1">
    <citation type="journal article" date="2020" name="Nat. Commun.">
        <title>Genome assembly of wild tea tree DASZ reveals pedigree and selection history of tea varieties.</title>
        <authorList>
            <person name="Zhang W."/>
            <person name="Zhang Y."/>
            <person name="Qiu H."/>
            <person name="Guo Y."/>
            <person name="Wan H."/>
            <person name="Zhang X."/>
            <person name="Scossa F."/>
            <person name="Alseekh S."/>
            <person name="Zhang Q."/>
            <person name="Wang P."/>
            <person name="Xu L."/>
            <person name="Schmidt M.H."/>
            <person name="Jia X."/>
            <person name="Li D."/>
            <person name="Zhu A."/>
            <person name="Guo F."/>
            <person name="Chen W."/>
            <person name="Ni D."/>
            <person name="Usadel B."/>
            <person name="Fernie A.R."/>
            <person name="Wen W."/>
        </authorList>
    </citation>
    <scope>NUCLEOTIDE SEQUENCE [LARGE SCALE GENOMIC DNA]</scope>
    <source>
        <strain evidence="3">cv. G240</strain>
    </source>
</reference>
<feature type="domain" description="Endonuclease/exonuclease/phosphatase" evidence="1">
    <location>
        <begin position="1"/>
        <end position="220"/>
    </location>
</feature>
<organism evidence="2 3">
    <name type="scientific">Camellia sinensis</name>
    <name type="common">Tea plant</name>
    <name type="synonym">Thea sinensis</name>
    <dbReference type="NCBI Taxonomy" id="4442"/>
    <lineage>
        <taxon>Eukaryota</taxon>
        <taxon>Viridiplantae</taxon>
        <taxon>Streptophyta</taxon>
        <taxon>Embryophyta</taxon>
        <taxon>Tracheophyta</taxon>
        <taxon>Spermatophyta</taxon>
        <taxon>Magnoliopsida</taxon>
        <taxon>eudicotyledons</taxon>
        <taxon>Gunneridae</taxon>
        <taxon>Pentapetalae</taxon>
        <taxon>asterids</taxon>
        <taxon>Ericales</taxon>
        <taxon>Theaceae</taxon>
        <taxon>Camellia</taxon>
    </lineage>
</organism>
<dbReference type="PANTHER" id="PTHR33116:SF78">
    <property type="entry name" value="OS12G0587133 PROTEIN"/>
    <property type="match status" value="1"/>
</dbReference>
<protein>
    <recommendedName>
        <fullName evidence="1">Endonuclease/exonuclease/phosphatase domain-containing protein</fullName>
    </recommendedName>
</protein>
<name>A0A7J7G2M8_CAMSI</name>
<sequence>MSWNIRGLGKSVKRGRIRKLISDRRVDFVLLQETKKTSTSESEVRTLWGRRNMEFMAVDSEGLAGGLLCIWDPSLFQLKDCCSNRRFVLLSGTLLKSFDCVILNVYAPNDVSGRGMLWDTLIKLKSDFPNPWCLGGDFNEIRFIGERGGCSGREKGMKELNAFIDKCELNDIPLLGRKYTWCNAQEGEKWSRIDRVLLNPEWLQRFNFKLWGLPRTCSDHCPLLLMEDERDWGPRPFRFINAWIMHPCFLSVMEKFWTEKRITGSAGYILLHKLKLLKGELKKWNSEVFGNVATKLKEAEVELHGIDITAEDRTLSESEKNRRREVRGEVWKLSRMLERIWHQKSRVNWILNGDRNTKFFHVMASSRRNRNSINSISIDGVDMKEPETVRLAVLQHFRRQFTESWAIRPTLGGIFKSVTASDAFSDLEADFSACEVRAAIMDCDGNKAPGPDDDSMLFCEADLDQIVHIKRVLRCFEILSGMRINFHKSVVCGVGVDVEALLSCADILNCKVQGLPMKFLGLPLGANPGRKSTWKPVLDKVKARMPNGVVREIEKLQAAFLWGGNDQKRKVHLVKWAEVTKSREQGGLGIRRIKDVNSSLLLKWWWNFGKEVNVLWRRLLCSKYRIEEGSWIPLASVSHSHSRLWTDIITVAKHHQQLVEFYVEKFRLRIGNGTRIKFWHDCWLGSRCLKAEFPRLFSLSIDKGGSLFSFYDRRSSVEEWNFIFRRNLFDWEKDEVNRLVVVLKDAPPLRSNVEDCATWNGSAGCLEITILRDGVYR</sequence>